<keyword evidence="4" id="KW-1015">Disulfide bond</keyword>
<evidence type="ECO:0000256" key="4">
    <source>
        <dbReference type="ARBA" id="ARBA00023157"/>
    </source>
</evidence>
<keyword evidence="3" id="KW-0560">Oxidoreductase</keyword>
<keyword evidence="10" id="KW-1185">Reference proteome</keyword>
<evidence type="ECO:0000256" key="7">
    <source>
        <dbReference type="SAM" id="Phobius"/>
    </source>
</evidence>
<comment type="similarity">
    <text evidence="1">Belongs to the thioredoxin family. DsbA subfamily.</text>
</comment>
<evidence type="ECO:0000256" key="2">
    <source>
        <dbReference type="ARBA" id="ARBA00022729"/>
    </source>
</evidence>
<dbReference type="KEGG" id="git:C6V83_14385"/>
<dbReference type="InterPro" id="IPR012336">
    <property type="entry name" value="Thioredoxin-like_fold"/>
</dbReference>
<proteinExistence type="inferred from homology"/>
<protein>
    <submittedName>
        <fullName evidence="9">Disulfide bond formation protein</fullName>
    </submittedName>
</protein>
<organism evidence="9 10">
    <name type="scientific">Gordonia iterans</name>
    <dbReference type="NCBI Taxonomy" id="1004901"/>
    <lineage>
        <taxon>Bacteria</taxon>
        <taxon>Bacillati</taxon>
        <taxon>Actinomycetota</taxon>
        <taxon>Actinomycetes</taxon>
        <taxon>Mycobacteriales</taxon>
        <taxon>Gordoniaceae</taxon>
        <taxon>Gordonia</taxon>
    </lineage>
</organism>
<dbReference type="AlphaFoldDB" id="A0A2S0KHT6"/>
<evidence type="ECO:0000256" key="5">
    <source>
        <dbReference type="ARBA" id="ARBA00023284"/>
    </source>
</evidence>
<gene>
    <name evidence="9" type="ORF">C6V83_14385</name>
</gene>
<evidence type="ECO:0000256" key="1">
    <source>
        <dbReference type="ARBA" id="ARBA00005791"/>
    </source>
</evidence>
<keyword evidence="7" id="KW-1133">Transmembrane helix</keyword>
<evidence type="ECO:0000313" key="9">
    <source>
        <dbReference type="EMBL" id="AVM01257.1"/>
    </source>
</evidence>
<dbReference type="SUPFAM" id="SSF52833">
    <property type="entry name" value="Thioredoxin-like"/>
    <property type="match status" value="1"/>
</dbReference>
<feature type="transmembrane region" description="Helical" evidence="7">
    <location>
        <begin position="44"/>
        <end position="63"/>
    </location>
</feature>
<dbReference type="Proteomes" id="UP000239814">
    <property type="component" value="Chromosome"/>
</dbReference>
<keyword evidence="5" id="KW-0676">Redox-active center</keyword>
<dbReference type="Pfam" id="PF13462">
    <property type="entry name" value="Thioredoxin_4"/>
    <property type="match status" value="1"/>
</dbReference>
<dbReference type="PROSITE" id="PS51352">
    <property type="entry name" value="THIOREDOXIN_2"/>
    <property type="match status" value="1"/>
</dbReference>
<dbReference type="GO" id="GO:0016491">
    <property type="term" value="F:oxidoreductase activity"/>
    <property type="evidence" value="ECO:0007669"/>
    <property type="project" value="UniProtKB-KW"/>
</dbReference>
<feature type="region of interest" description="Disordered" evidence="6">
    <location>
        <begin position="1"/>
        <end position="38"/>
    </location>
</feature>
<dbReference type="PANTHER" id="PTHR13887">
    <property type="entry name" value="GLUTATHIONE S-TRANSFERASE KAPPA"/>
    <property type="match status" value="1"/>
</dbReference>
<dbReference type="Gene3D" id="3.40.30.10">
    <property type="entry name" value="Glutaredoxin"/>
    <property type="match status" value="1"/>
</dbReference>
<keyword evidence="7" id="KW-0812">Transmembrane</keyword>
<evidence type="ECO:0000313" key="10">
    <source>
        <dbReference type="Proteomes" id="UP000239814"/>
    </source>
</evidence>
<feature type="region of interest" description="Disordered" evidence="6">
    <location>
        <begin position="68"/>
        <end position="94"/>
    </location>
</feature>
<keyword evidence="2" id="KW-0732">Signal</keyword>
<evidence type="ECO:0000256" key="6">
    <source>
        <dbReference type="SAM" id="MobiDB-lite"/>
    </source>
</evidence>
<dbReference type="InterPro" id="IPR013766">
    <property type="entry name" value="Thioredoxin_domain"/>
</dbReference>
<name>A0A2S0KHT6_9ACTN</name>
<dbReference type="PANTHER" id="PTHR13887:SF14">
    <property type="entry name" value="DISULFIDE BOND FORMATION PROTEIN D"/>
    <property type="match status" value="1"/>
</dbReference>
<evidence type="ECO:0000256" key="3">
    <source>
        <dbReference type="ARBA" id="ARBA00023002"/>
    </source>
</evidence>
<dbReference type="EMBL" id="CP027433">
    <property type="protein sequence ID" value="AVM01257.1"/>
    <property type="molecule type" value="Genomic_DNA"/>
</dbReference>
<dbReference type="InterPro" id="IPR036249">
    <property type="entry name" value="Thioredoxin-like_sf"/>
</dbReference>
<evidence type="ECO:0000259" key="8">
    <source>
        <dbReference type="PROSITE" id="PS51352"/>
    </source>
</evidence>
<sequence length="271" mass="29085">MVRRGEVVTGDEHASDESSAGHDDHRSGDDRTGREGGRRGARDLVVLGVLVVVLIGLVTAVVVNRAGSTDTADATGGPQTSTPKEFGPLGDLARRDPADRRALGDVDAPVVMVMFSDFRCPFCAAFSRDVEPELVRRYVDTGKLRIEWRDQPIFGEQSELAARAGWAATAQGRFWPFVESVYRDAPASSHPDLPIDVLVKHARDAGVPDLDRFRRETLGGGYDDDVARDTAPAEQFGIIGVPAFVIDGEPIVGAHPVEVYAGVIDEKLGAG</sequence>
<accession>A0A2S0KHT6</accession>
<feature type="domain" description="Thioredoxin" evidence="8">
    <location>
        <begin position="61"/>
        <end position="269"/>
    </location>
</feature>
<feature type="compositionally biased region" description="Polar residues" evidence="6">
    <location>
        <begin position="68"/>
        <end position="83"/>
    </location>
</feature>
<keyword evidence="7" id="KW-0472">Membrane</keyword>
<reference evidence="9 10" key="1">
    <citation type="submission" date="2018-03" db="EMBL/GenBank/DDBJ databases">
        <title>Characteristics and genome of n-alkane degrading marine bacteria Gordonia iterans isolated from crude oil contaminated in Tae-an, South Korea.</title>
        <authorList>
            <person name="Lee S.-S."/>
            <person name="Kim H."/>
        </authorList>
    </citation>
    <scope>NUCLEOTIDE SEQUENCE [LARGE SCALE GENOMIC DNA]</scope>
    <source>
        <strain evidence="9 10">Co17</strain>
    </source>
</reference>
<dbReference type="OrthoDB" id="117402at2"/>